<dbReference type="HOGENOM" id="CLU_077149_0_2_9"/>
<keyword evidence="5 7" id="KW-1133">Transmembrane helix</keyword>
<feature type="transmembrane region" description="Helical" evidence="7">
    <location>
        <begin position="6"/>
        <end position="25"/>
    </location>
</feature>
<organism evidence="10 11">
    <name type="scientific">Desulforamulus ruminis (strain ATCC 23193 / DSM 2154 / NCIMB 8452 / DL)</name>
    <name type="common">Desulfotomaculum ruminis</name>
    <dbReference type="NCBI Taxonomy" id="696281"/>
    <lineage>
        <taxon>Bacteria</taxon>
        <taxon>Bacillati</taxon>
        <taxon>Bacillota</taxon>
        <taxon>Clostridia</taxon>
        <taxon>Eubacteriales</taxon>
        <taxon>Peptococcaceae</taxon>
        <taxon>Desulforamulus</taxon>
    </lineage>
</organism>
<dbReference type="Proteomes" id="UP000009234">
    <property type="component" value="Chromosome"/>
</dbReference>
<feature type="domain" description="YetF-like N-terminal transmembrane" evidence="9">
    <location>
        <begin position="6"/>
        <end position="78"/>
    </location>
</feature>
<keyword evidence="6 7" id="KW-0472">Membrane</keyword>
<proteinExistence type="inferred from homology"/>
<dbReference type="Pfam" id="PF20730">
    <property type="entry name" value="YetF_N"/>
    <property type="match status" value="1"/>
</dbReference>
<evidence type="ECO:0000313" key="11">
    <source>
        <dbReference type="Proteomes" id="UP000009234"/>
    </source>
</evidence>
<dbReference type="OrthoDB" id="1682423at2"/>
<keyword evidence="3" id="KW-1003">Cell membrane</keyword>
<keyword evidence="4 7" id="KW-0812">Transmembrane</keyword>
<dbReference type="STRING" id="696281.Desru_3158"/>
<comment type="similarity">
    <text evidence="2">Belongs to the UPF0702 family.</text>
</comment>
<evidence type="ECO:0000313" key="10">
    <source>
        <dbReference type="EMBL" id="AEG61369.1"/>
    </source>
</evidence>
<dbReference type="KEGG" id="dru:Desru_3158"/>
<reference evidence="11" key="1">
    <citation type="submission" date="2011-05" db="EMBL/GenBank/DDBJ databases">
        <title>Complete sequence of Desulfotomaculum ruminis DSM 2154.</title>
        <authorList>
            <person name="Lucas S."/>
            <person name="Copeland A."/>
            <person name="Lapidus A."/>
            <person name="Cheng J.-F."/>
            <person name="Goodwin L."/>
            <person name="Pitluck S."/>
            <person name="Lu M."/>
            <person name="Detter J.C."/>
            <person name="Han C."/>
            <person name="Tapia R."/>
            <person name="Land M."/>
            <person name="Hauser L."/>
            <person name="Kyrpides N."/>
            <person name="Ivanova N."/>
            <person name="Mikhailova N."/>
            <person name="Pagani I."/>
            <person name="Stams A.J.M."/>
            <person name="Plugge C.M."/>
            <person name="Muyzer G."/>
            <person name="Kuever J."/>
            <person name="Parshina S.N."/>
            <person name="Ivanova A.E."/>
            <person name="Nazina T.N."/>
            <person name="Brambilla E."/>
            <person name="Spring S."/>
            <person name="Klenk H.-P."/>
            <person name="Woyke T."/>
        </authorList>
    </citation>
    <scope>NUCLEOTIDE SEQUENCE [LARGE SCALE GENOMIC DNA]</scope>
    <source>
        <strain evidence="11">ATCC 23193 / DSM 2154 / NCIB 8452 / DL</strain>
    </source>
</reference>
<dbReference type="Gene3D" id="3.30.240.20">
    <property type="entry name" value="bsu07140 like domains"/>
    <property type="match status" value="2"/>
</dbReference>
<feature type="transmembrane region" description="Helical" evidence="7">
    <location>
        <begin position="58"/>
        <end position="78"/>
    </location>
</feature>
<dbReference type="eggNOG" id="COG2323">
    <property type="taxonomic scope" value="Bacteria"/>
</dbReference>
<sequence length="242" mass="27842">METFVIIVRAFIGFFTLLIYARILGKKQISQLSVFDYITGITIGSLTSNMIVNLDSRAWNHWLGLSVVIILTLMMQYITIKFQFLNKVIVGEPTLVIHKGQILEKNMRQMRFTLSDLTERLRQKNIFNLADVEFAILETGGTLSVQKKSQHRPLTPLDLGLRTEHQGMPTAVIQEGAMIEHNMQRLNLDANWLLKELKDQYGVEHIKEVFYAEVNPAGKLYADTYKDKFKQFLDPSDFKGPF</sequence>
<dbReference type="PANTHER" id="PTHR34582">
    <property type="entry name" value="UPF0702 TRANSMEMBRANE PROTEIN YCAP"/>
    <property type="match status" value="1"/>
</dbReference>
<evidence type="ECO:0000256" key="6">
    <source>
        <dbReference type="ARBA" id="ARBA00023136"/>
    </source>
</evidence>
<dbReference type="RefSeq" id="WP_013843118.1">
    <property type="nucleotide sequence ID" value="NC_015589.1"/>
</dbReference>
<evidence type="ECO:0000259" key="9">
    <source>
        <dbReference type="Pfam" id="PF20730"/>
    </source>
</evidence>
<dbReference type="InterPro" id="IPR023090">
    <property type="entry name" value="UPF0702_alpha/beta_dom_sf"/>
</dbReference>
<feature type="domain" description="YetF C-terminal" evidence="8">
    <location>
        <begin position="81"/>
        <end position="215"/>
    </location>
</feature>
<protein>
    <recommendedName>
        <fullName evidence="12">DUF421 domain-containing protein</fullName>
    </recommendedName>
</protein>
<gene>
    <name evidence="10" type="ordered locus">Desru_3158</name>
</gene>
<reference evidence="10 11" key="2">
    <citation type="journal article" date="2012" name="Stand. Genomic Sci.">
        <title>Complete genome sequence of the sulfate-reducing firmicute Desulfotomaculum ruminis type strain (DL(T)).</title>
        <authorList>
            <person name="Spring S."/>
            <person name="Visser M."/>
            <person name="Lu M."/>
            <person name="Copeland A."/>
            <person name="Lapidus A."/>
            <person name="Lucas S."/>
            <person name="Cheng J.F."/>
            <person name="Han C."/>
            <person name="Tapia R."/>
            <person name="Goodwin L.A."/>
            <person name="Pitluck S."/>
            <person name="Ivanova N."/>
            <person name="Land M."/>
            <person name="Hauser L."/>
            <person name="Larimer F."/>
            <person name="Rohde M."/>
            <person name="Goker M."/>
            <person name="Detter J.C."/>
            <person name="Kyrpides N.C."/>
            <person name="Woyke T."/>
            <person name="Schaap P.J."/>
            <person name="Plugge C.M."/>
            <person name="Muyzer G."/>
            <person name="Kuever J."/>
            <person name="Pereira I.A."/>
            <person name="Parshina S.N."/>
            <person name="Bernier-Latmani R."/>
            <person name="Stams A.J."/>
            <person name="Klenk H.P."/>
        </authorList>
    </citation>
    <scope>NUCLEOTIDE SEQUENCE [LARGE SCALE GENOMIC DNA]</scope>
    <source>
        <strain evidence="11">ATCC 23193 / DSM 2154 / NCIB 8452 / DL</strain>
    </source>
</reference>
<dbReference type="InterPro" id="IPR007353">
    <property type="entry name" value="DUF421"/>
</dbReference>
<feature type="transmembrane region" description="Helical" evidence="7">
    <location>
        <begin position="32"/>
        <end position="52"/>
    </location>
</feature>
<evidence type="ECO:0000256" key="5">
    <source>
        <dbReference type="ARBA" id="ARBA00022989"/>
    </source>
</evidence>
<accession>F6DUX2</accession>
<evidence type="ECO:0000256" key="3">
    <source>
        <dbReference type="ARBA" id="ARBA00022475"/>
    </source>
</evidence>
<evidence type="ECO:0000256" key="7">
    <source>
        <dbReference type="SAM" id="Phobius"/>
    </source>
</evidence>
<evidence type="ECO:0008006" key="12">
    <source>
        <dbReference type="Google" id="ProtNLM"/>
    </source>
</evidence>
<dbReference type="PANTHER" id="PTHR34582:SF7">
    <property type="entry name" value="UPF0702 TRANSMEMBRANE PROTEIN YDFS"/>
    <property type="match status" value="1"/>
</dbReference>
<keyword evidence="11" id="KW-1185">Reference proteome</keyword>
<evidence type="ECO:0000256" key="2">
    <source>
        <dbReference type="ARBA" id="ARBA00006448"/>
    </source>
</evidence>
<dbReference type="GO" id="GO:0005886">
    <property type="term" value="C:plasma membrane"/>
    <property type="evidence" value="ECO:0007669"/>
    <property type="project" value="UniProtKB-SubCell"/>
</dbReference>
<dbReference type="AlphaFoldDB" id="F6DUX2"/>
<dbReference type="InterPro" id="IPR048454">
    <property type="entry name" value="YetF_N"/>
</dbReference>
<evidence type="ECO:0000259" key="8">
    <source>
        <dbReference type="Pfam" id="PF04239"/>
    </source>
</evidence>
<evidence type="ECO:0000256" key="1">
    <source>
        <dbReference type="ARBA" id="ARBA00004651"/>
    </source>
</evidence>
<evidence type="ECO:0000256" key="4">
    <source>
        <dbReference type="ARBA" id="ARBA00022692"/>
    </source>
</evidence>
<dbReference type="EMBL" id="CP002780">
    <property type="protein sequence ID" value="AEG61369.1"/>
    <property type="molecule type" value="Genomic_DNA"/>
</dbReference>
<dbReference type="Pfam" id="PF04239">
    <property type="entry name" value="DUF421"/>
    <property type="match status" value="1"/>
</dbReference>
<comment type="subcellular location">
    <subcellularLocation>
        <location evidence="1">Cell membrane</location>
        <topology evidence="1">Multi-pass membrane protein</topology>
    </subcellularLocation>
</comment>
<name>F6DUX2_DESRL</name>